<accession>A0A4D6C4E4</accession>
<evidence type="ECO:0000256" key="5">
    <source>
        <dbReference type="ARBA" id="ARBA00023274"/>
    </source>
</evidence>
<dbReference type="CDD" id="cd00165">
    <property type="entry name" value="S4"/>
    <property type="match status" value="1"/>
</dbReference>
<geneLocation type="mitochondrion" evidence="8"/>
<keyword evidence="5" id="KW-0687">Ribonucleoprotein</keyword>
<evidence type="ECO:0000256" key="3">
    <source>
        <dbReference type="ARBA" id="ARBA00022884"/>
    </source>
</evidence>
<sequence>MKSFKLKKLKRSYLLGEHVWPNKKLTAKQAAKIVNKSSRSMSDFGRNLMNYRKYTNVYGSLSKSYMTRMDVRANCFPGQKHLNLLYMLESRLDVCLYRAGFGSSLDEIRQVVSHKHVYVNNKYAKCSSQELNPGDIVQLQKSNLNVPNWVNYYPNYPMNIEVDYANLSLVYLYPPQKVYLPINPTEF</sequence>
<dbReference type="AlphaFoldDB" id="A0A4D6C4E4"/>
<keyword evidence="2 6" id="KW-0699">rRNA-binding</keyword>
<comment type="similarity">
    <text evidence="1">Belongs to the universal ribosomal protein uS4 family.</text>
</comment>
<dbReference type="SMART" id="SM00363">
    <property type="entry name" value="S4"/>
    <property type="match status" value="1"/>
</dbReference>
<evidence type="ECO:0000256" key="4">
    <source>
        <dbReference type="ARBA" id="ARBA00022980"/>
    </source>
</evidence>
<dbReference type="PANTHER" id="PTHR11831">
    <property type="entry name" value="30S 40S RIBOSOMAL PROTEIN"/>
    <property type="match status" value="1"/>
</dbReference>
<name>A0A4D6C4E4_9CHLO</name>
<dbReference type="InterPro" id="IPR022801">
    <property type="entry name" value="Ribosomal_uS4"/>
</dbReference>
<dbReference type="Gene3D" id="3.10.290.10">
    <property type="entry name" value="RNA-binding S4 domain"/>
    <property type="match status" value="1"/>
</dbReference>
<dbReference type="PROSITE" id="PS00632">
    <property type="entry name" value="RIBOSOMAL_S4"/>
    <property type="match status" value="1"/>
</dbReference>
<reference evidence="8" key="1">
    <citation type="journal article" date="2019" name="Genome Biol. Evol.">
        <title>Tracing the Evolution of the Plastome and Mitogenome in the Chloropicophyceae Uncovered Convergent tRNA Gene Losses and a Variant Plastid Genetic Code.</title>
        <authorList>
            <person name="Turmel M."/>
            <person name="Dos Santos A.L."/>
            <person name="Otis C."/>
            <person name="Sergerie R."/>
            <person name="Lemieux C."/>
        </authorList>
    </citation>
    <scope>NUCLEOTIDE SEQUENCE</scope>
</reference>
<keyword evidence="8" id="KW-0496">Mitochondrion</keyword>
<dbReference type="InterPro" id="IPR002942">
    <property type="entry name" value="S4_RNA-bd"/>
</dbReference>
<keyword evidence="4 8" id="KW-0689">Ribosomal protein</keyword>
<dbReference type="GO" id="GO:0003735">
    <property type="term" value="F:structural constituent of ribosome"/>
    <property type="evidence" value="ECO:0007669"/>
    <property type="project" value="TreeGrafter"/>
</dbReference>
<evidence type="ECO:0000259" key="7">
    <source>
        <dbReference type="SMART" id="SM00363"/>
    </source>
</evidence>
<dbReference type="GO" id="GO:0019843">
    <property type="term" value="F:rRNA binding"/>
    <property type="evidence" value="ECO:0007669"/>
    <property type="project" value="UniProtKB-KW"/>
</dbReference>
<evidence type="ECO:0000256" key="6">
    <source>
        <dbReference type="PROSITE-ProRule" id="PRU00182"/>
    </source>
</evidence>
<dbReference type="InterPro" id="IPR018079">
    <property type="entry name" value="Ribosomal_uS4_CS"/>
</dbReference>
<feature type="domain" description="RNA-binding S4" evidence="7">
    <location>
        <begin position="90"/>
        <end position="155"/>
    </location>
</feature>
<dbReference type="EMBL" id="MK085999">
    <property type="protein sequence ID" value="QBX98510.1"/>
    <property type="molecule type" value="Genomic_DNA"/>
</dbReference>
<dbReference type="Gene3D" id="1.10.1050.10">
    <property type="entry name" value="Ribosomal Protein S4 Delta 41, Chain A, domain 1"/>
    <property type="match status" value="1"/>
</dbReference>
<dbReference type="Pfam" id="PF01479">
    <property type="entry name" value="S4"/>
    <property type="match status" value="1"/>
</dbReference>
<keyword evidence="3 6" id="KW-0694">RNA-binding</keyword>
<proteinExistence type="inferred from homology"/>
<dbReference type="InterPro" id="IPR036986">
    <property type="entry name" value="S4_RNA-bd_sf"/>
</dbReference>
<dbReference type="SUPFAM" id="SSF55174">
    <property type="entry name" value="Alpha-L RNA-binding motif"/>
    <property type="match status" value="1"/>
</dbReference>
<dbReference type="GO" id="GO:0042274">
    <property type="term" value="P:ribosomal small subunit biogenesis"/>
    <property type="evidence" value="ECO:0007669"/>
    <property type="project" value="TreeGrafter"/>
</dbReference>
<gene>
    <name evidence="8" type="primary">rps4</name>
</gene>
<evidence type="ECO:0000256" key="2">
    <source>
        <dbReference type="ARBA" id="ARBA00022730"/>
    </source>
</evidence>
<evidence type="ECO:0000313" key="8">
    <source>
        <dbReference type="EMBL" id="QBX98510.1"/>
    </source>
</evidence>
<protein>
    <submittedName>
        <fullName evidence="8">Ribosomal protein S4</fullName>
    </submittedName>
</protein>
<evidence type="ECO:0000256" key="1">
    <source>
        <dbReference type="ARBA" id="ARBA00007465"/>
    </source>
</evidence>
<dbReference type="PROSITE" id="PS50889">
    <property type="entry name" value="S4"/>
    <property type="match status" value="1"/>
</dbReference>
<dbReference type="GO" id="GO:0015935">
    <property type="term" value="C:small ribosomal subunit"/>
    <property type="evidence" value="ECO:0007669"/>
    <property type="project" value="TreeGrafter"/>
</dbReference>
<organism evidence="8">
    <name type="scientific">Chloroparvula sp. RCC696</name>
    <dbReference type="NCBI Taxonomy" id="2565275"/>
    <lineage>
        <taxon>Eukaryota</taxon>
        <taxon>Viridiplantae</taxon>
        <taxon>Chlorophyta</taxon>
        <taxon>Chloropicophyceae</taxon>
        <taxon>Chloropicales</taxon>
        <taxon>Chloropicaceae</taxon>
        <taxon>Chloroparvula</taxon>
    </lineage>
</organism>
<dbReference type="PANTHER" id="PTHR11831:SF4">
    <property type="entry name" value="SMALL RIBOSOMAL SUBUNIT PROTEIN US4M"/>
    <property type="match status" value="1"/>
</dbReference>